<keyword evidence="4 5" id="KW-0472">Membrane</keyword>
<keyword evidence="3 5" id="KW-1133">Transmembrane helix</keyword>
<comment type="subcellular location">
    <subcellularLocation>
        <location evidence="1">Membrane</location>
        <topology evidence="1">Multi-pass membrane protein</topology>
    </subcellularLocation>
</comment>
<gene>
    <name evidence="6" type="ORF">IEN85_20560</name>
</gene>
<evidence type="ECO:0000256" key="1">
    <source>
        <dbReference type="ARBA" id="ARBA00004141"/>
    </source>
</evidence>
<name>A0A927IJU2_9BACT</name>
<feature type="transmembrane region" description="Helical" evidence="5">
    <location>
        <begin position="435"/>
        <end position="452"/>
    </location>
</feature>
<organism evidence="6 7">
    <name type="scientific">Pelagicoccus enzymogenes</name>
    <dbReference type="NCBI Taxonomy" id="2773457"/>
    <lineage>
        <taxon>Bacteria</taxon>
        <taxon>Pseudomonadati</taxon>
        <taxon>Verrucomicrobiota</taxon>
        <taxon>Opitutia</taxon>
        <taxon>Puniceicoccales</taxon>
        <taxon>Pelagicoccaceae</taxon>
        <taxon>Pelagicoccus</taxon>
    </lineage>
</organism>
<evidence type="ECO:0000256" key="3">
    <source>
        <dbReference type="ARBA" id="ARBA00022989"/>
    </source>
</evidence>
<keyword evidence="2 5" id="KW-0812">Transmembrane</keyword>
<dbReference type="GO" id="GO:0016020">
    <property type="term" value="C:membrane"/>
    <property type="evidence" value="ECO:0007669"/>
    <property type="project" value="UniProtKB-SubCell"/>
</dbReference>
<feature type="transmembrane region" description="Helical" evidence="5">
    <location>
        <begin position="178"/>
        <end position="199"/>
    </location>
</feature>
<evidence type="ECO:0000313" key="6">
    <source>
        <dbReference type="EMBL" id="MBD5781905.1"/>
    </source>
</evidence>
<feature type="transmembrane region" description="Helical" evidence="5">
    <location>
        <begin position="458"/>
        <end position="480"/>
    </location>
</feature>
<feature type="transmembrane region" description="Helical" evidence="5">
    <location>
        <begin position="62"/>
        <end position="82"/>
    </location>
</feature>
<comment type="caution">
    <text evidence="6">The sequence shown here is derived from an EMBL/GenBank/DDBJ whole genome shotgun (WGS) entry which is preliminary data.</text>
</comment>
<feature type="transmembrane region" description="Helical" evidence="5">
    <location>
        <begin position="287"/>
        <end position="315"/>
    </location>
</feature>
<feature type="transmembrane region" description="Helical" evidence="5">
    <location>
        <begin position="103"/>
        <end position="128"/>
    </location>
</feature>
<dbReference type="RefSeq" id="WP_191618982.1">
    <property type="nucleotide sequence ID" value="NZ_JACYFG010000051.1"/>
</dbReference>
<dbReference type="AlphaFoldDB" id="A0A927IJU2"/>
<dbReference type="InterPro" id="IPR001046">
    <property type="entry name" value="NRAMP_fam"/>
</dbReference>
<feature type="transmembrane region" description="Helical" evidence="5">
    <location>
        <begin position="500"/>
        <end position="523"/>
    </location>
</feature>
<dbReference type="EMBL" id="JACYFG010000051">
    <property type="protein sequence ID" value="MBD5781905.1"/>
    <property type="molecule type" value="Genomic_DNA"/>
</dbReference>
<evidence type="ECO:0000313" key="7">
    <source>
        <dbReference type="Proteomes" id="UP000622317"/>
    </source>
</evidence>
<feature type="transmembrane region" description="Helical" evidence="5">
    <location>
        <begin position="397"/>
        <end position="423"/>
    </location>
</feature>
<protein>
    <submittedName>
        <fullName evidence="6">Divalent metal cation transporter</fullName>
    </submittedName>
</protein>
<evidence type="ECO:0000256" key="4">
    <source>
        <dbReference type="ARBA" id="ARBA00023136"/>
    </source>
</evidence>
<evidence type="ECO:0000256" key="2">
    <source>
        <dbReference type="ARBA" id="ARBA00022692"/>
    </source>
</evidence>
<feature type="transmembrane region" description="Helical" evidence="5">
    <location>
        <begin position="148"/>
        <end position="166"/>
    </location>
</feature>
<keyword evidence="7" id="KW-1185">Reference proteome</keyword>
<dbReference type="Proteomes" id="UP000622317">
    <property type="component" value="Unassembled WGS sequence"/>
</dbReference>
<sequence>MSLDPDNTAQRITEAQAQGTAATLKTYVSLSGPGWLQSAITLGGGSLAGALFLGVVGGYSMLWVQMCALFMGVIMLAAISYVSLSIKESVFHGMRTQINPVLAWGWILATLAANMTWALPQFSLAYGAITENIAPGLIGNADATSTKLITSIAILIPVVGITFLYGGKGIGIRIYETILKIIVGVIVFSFIGVAIKLALTDSGLPFGEILVGFIPNPSLIFKPSAGYREFLDSINNPAAQQFWTDTVLSKQRDVIVAAASAAVGINMTFLLPFSMRAKGWGKTHRGLAIFDLSTGMVVPFLIATACIVIASGYLFHAQPYDGVLVEENGQLAITQDASLSAQAGQIQGMLAARSTGELAAAPVENGELQVAAMLLNRSNMQFATSLEPLVGPTMAHIVFGFGVFAMALSTISILMLISGFVICEMFKFPHGGIHHKLGTLAGAVGILWPFLWSGSSKAYLAVPTSVFGYTLLPVAFLAFFLMMNSKKLLGDARPTGRARVIWNVLMGTSLLITGAASVATAWSKTIGDFAIGKTFLITFGIAIVIGHFYLKSKNAKLER</sequence>
<proteinExistence type="predicted"/>
<evidence type="ECO:0000256" key="5">
    <source>
        <dbReference type="SAM" id="Phobius"/>
    </source>
</evidence>
<accession>A0A927IJU2</accession>
<dbReference type="GO" id="GO:0046873">
    <property type="term" value="F:metal ion transmembrane transporter activity"/>
    <property type="evidence" value="ECO:0007669"/>
    <property type="project" value="InterPro"/>
</dbReference>
<feature type="transmembrane region" description="Helical" evidence="5">
    <location>
        <begin position="254"/>
        <end position="275"/>
    </location>
</feature>
<feature type="transmembrane region" description="Helical" evidence="5">
    <location>
        <begin position="529"/>
        <end position="550"/>
    </location>
</feature>
<reference evidence="6" key="1">
    <citation type="submission" date="2020-09" db="EMBL/GenBank/DDBJ databases">
        <title>Pelagicoccus enzymogenes sp. nov. with an EPS production, isolated from marine sediment.</title>
        <authorList>
            <person name="Feng X."/>
        </authorList>
    </citation>
    <scope>NUCLEOTIDE SEQUENCE</scope>
    <source>
        <strain evidence="6">NFK12</strain>
    </source>
</reference>
<dbReference type="Pfam" id="PF01566">
    <property type="entry name" value="Nramp"/>
    <property type="match status" value="1"/>
</dbReference>
<feature type="transmembrane region" description="Helical" evidence="5">
    <location>
        <begin position="35"/>
        <end position="56"/>
    </location>
</feature>